<name>A0A7W6P6S1_9SPHI</name>
<evidence type="ECO:0000313" key="1">
    <source>
        <dbReference type="EMBL" id="MBB4108204.1"/>
    </source>
</evidence>
<proteinExistence type="predicted"/>
<dbReference type="AlphaFoldDB" id="A0A7W6P6S1"/>
<accession>A0A7W6P6S1</accession>
<dbReference type="EMBL" id="JACIEF010000002">
    <property type="protein sequence ID" value="MBB4108204.1"/>
    <property type="molecule type" value="Genomic_DNA"/>
</dbReference>
<dbReference type="Proteomes" id="UP000532273">
    <property type="component" value="Unassembled WGS sequence"/>
</dbReference>
<sequence>MDGSAYCAININRVNFPCLESSSIQSRIALQRSCRSFSNEIKGNGMSTCYRLIYNLLLDQFEHFFLWKVARSSTRTDSPFFCINQLINGGKLISVIT</sequence>
<comment type="caution">
    <text evidence="1">The sequence shown here is derived from an EMBL/GenBank/DDBJ whole genome shotgun (WGS) entry which is preliminary data.</text>
</comment>
<reference evidence="1 2" key="1">
    <citation type="submission" date="2020-08" db="EMBL/GenBank/DDBJ databases">
        <title>Genomic Encyclopedia of Type Strains, Phase IV (KMG-IV): sequencing the most valuable type-strain genomes for metagenomic binning, comparative biology and taxonomic classification.</title>
        <authorList>
            <person name="Goeker M."/>
        </authorList>
    </citation>
    <scope>NUCLEOTIDE SEQUENCE [LARGE SCALE GENOMIC DNA]</scope>
    <source>
        <strain evidence="1 2">DSM 100774</strain>
    </source>
</reference>
<gene>
    <name evidence="1" type="ORF">GGQ60_002185</name>
</gene>
<organism evidence="1 2">
    <name type="scientific">Pedobacter zeae</name>
    <dbReference type="NCBI Taxonomy" id="1737356"/>
    <lineage>
        <taxon>Bacteria</taxon>
        <taxon>Pseudomonadati</taxon>
        <taxon>Bacteroidota</taxon>
        <taxon>Sphingobacteriia</taxon>
        <taxon>Sphingobacteriales</taxon>
        <taxon>Sphingobacteriaceae</taxon>
        <taxon>Pedobacter</taxon>
    </lineage>
</organism>
<evidence type="ECO:0000313" key="2">
    <source>
        <dbReference type="Proteomes" id="UP000532273"/>
    </source>
</evidence>
<protein>
    <submittedName>
        <fullName evidence="1">Uncharacterized protein</fullName>
    </submittedName>
</protein>